<dbReference type="Gene3D" id="3.90.180.10">
    <property type="entry name" value="Medium-chain alcohol dehydrogenases, catalytic domain"/>
    <property type="match status" value="1"/>
</dbReference>
<dbReference type="PANTHER" id="PTHR43401:SF5">
    <property type="entry name" value="ALCOHOL DEHYDROGENASE-RELATED"/>
    <property type="match status" value="1"/>
</dbReference>
<dbReference type="InterPro" id="IPR020843">
    <property type="entry name" value="ER"/>
</dbReference>
<dbReference type="EMBL" id="BSFQ01000005">
    <property type="protein sequence ID" value="GLL10590.1"/>
    <property type="molecule type" value="Genomic_DNA"/>
</dbReference>
<name>A0A9W6L0K9_9PSEU</name>
<keyword evidence="2 5" id="KW-0479">Metal-binding</keyword>
<protein>
    <submittedName>
        <fullName evidence="7">Zinc-type alcohol dehydrogenase AdhD</fullName>
    </submittedName>
</protein>
<dbReference type="InterPro" id="IPR013149">
    <property type="entry name" value="ADH-like_C"/>
</dbReference>
<reference evidence="7" key="1">
    <citation type="journal article" date="2014" name="Int. J. Syst. Evol. Microbiol.">
        <title>Complete genome sequence of Corynebacterium casei LMG S-19264T (=DSM 44701T), isolated from a smear-ripened cheese.</title>
        <authorList>
            <consortium name="US DOE Joint Genome Institute (JGI-PGF)"/>
            <person name="Walter F."/>
            <person name="Albersmeier A."/>
            <person name="Kalinowski J."/>
            <person name="Ruckert C."/>
        </authorList>
    </citation>
    <scope>NUCLEOTIDE SEQUENCE</scope>
    <source>
        <strain evidence="7">VKM Ac-1069</strain>
    </source>
</reference>
<evidence type="ECO:0000256" key="4">
    <source>
        <dbReference type="ARBA" id="ARBA00023002"/>
    </source>
</evidence>
<dbReference type="InterPro" id="IPR023921">
    <property type="entry name" value="ADH_Zn_actinomycetes"/>
</dbReference>
<comment type="caution">
    <text evidence="7">The sequence shown here is derived from an EMBL/GenBank/DDBJ whole genome shotgun (WGS) entry which is preliminary data.</text>
</comment>
<dbReference type="Proteomes" id="UP001143463">
    <property type="component" value="Unassembled WGS sequence"/>
</dbReference>
<evidence type="ECO:0000313" key="8">
    <source>
        <dbReference type="Proteomes" id="UP001143463"/>
    </source>
</evidence>
<accession>A0A9W6L0K9</accession>
<sequence length="370" mass="38478">MKTRAAVLWSTGGKWSVEELDLAEPGPGEVTIRVRASGLCHSDDHNVTGDSQAPLPVVGGHEGSGEVVSVGPGVDRFSVGDRVATFPMPACGRCRYCSSGRSHLCDLSARTMMATAGENARFRFHRGDVGVGAYTQLGTFSEYTTISVEQAFALPDDIPFAAAALVGCGVSTGFGATRRVAPVSPGDHVVVIGVGGVGAAAVQGARVAGASTIMAIDPVPFKLEQAVRFGATHTAHGIGEALPVLREVSWGAMADVVVVAVGVMHGEMLAAQAELVAKGGSLVMTAVAPLVETTVALPLTRFALAGKSLVGNLAGSTNPVADFDEMWRLYRAGQVQLDEMVTRTYSLDQVNKGYEDMHAGRNVRGLVVFD</sequence>
<evidence type="ECO:0000259" key="6">
    <source>
        <dbReference type="SMART" id="SM00829"/>
    </source>
</evidence>
<dbReference type="RefSeq" id="WP_037041043.1">
    <property type="nucleotide sequence ID" value="NZ_BAAAUZ010000002.1"/>
</dbReference>
<feature type="domain" description="Enoyl reductase (ER)" evidence="6">
    <location>
        <begin position="12"/>
        <end position="369"/>
    </location>
</feature>
<dbReference type="InterPro" id="IPR013154">
    <property type="entry name" value="ADH-like_N"/>
</dbReference>
<gene>
    <name evidence="7" type="ORF">GCM10017577_17300</name>
</gene>
<dbReference type="InterPro" id="IPR036291">
    <property type="entry name" value="NAD(P)-bd_dom_sf"/>
</dbReference>
<dbReference type="InterPro" id="IPR002328">
    <property type="entry name" value="ADH_Zn_CS"/>
</dbReference>
<evidence type="ECO:0000256" key="1">
    <source>
        <dbReference type="ARBA" id="ARBA00001947"/>
    </source>
</evidence>
<dbReference type="InterPro" id="IPR011032">
    <property type="entry name" value="GroES-like_sf"/>
</dbReference>
<comment type="cofactor">
    <cofactor evidence="1 5">
        <name>Zn(2+)</name>
        <dbReference type="ChEBI" id="CHEBI:29105"/>
    </cofactor>
</comment>
<proteinExistence type="inferred from homology"/>
<evidence type="ECO:0000313" key="7">
    <source>
        <dbReference type="EMBL" id="GLL10590.1"/>
    </source>
</evidence>
<dbReference type="NCBIfam" id="TIGR03989">
    <property type="entry name" value="Rxyl_3153"/>
    <property type="match status" value="1"/>
</dbReference>
<dbReference type="InterPro" id="IPR050129">
    <property type="entry name" value="Zn_alcohol_dh"/>
</dbReference>
<keyword evidence="3 5" id="KW-0862">Zinc</keyword>
<dbReference type="SUPFAM" id="SSF50129">
    <property type="entry name" value="GroES-like"/>
    <property type="match status" value="2"/>
</dbReference>
<dbReference type="PANTHER" id="PTHR43401">
    <property type="entry name" value="L-THREONINE 3-DEHYDROGENASE"/>
    <property type="match status" value="1"/>
</dbReference>
<dbReference type="SUPFAM" id="SSF51735">
    <property type="entry name" value="NAD(P)-binding Rossmann-fold domains"/>
    <property type="match status" value="1"/>
</dbReference>
<dbReference type="Pfam" id="PF08240">
    <property type="entry name" value="ADH_N"/>
    <property type="match status" value="1"/>
</dbReference>
<keyword evidence="8" id="KW-1185">Reference proteome</keyword>
<comment type="similarity">
    <text evidence="5">Belongs to the zinc-containing alcohol dehydrogenase family.</text>
</comment>
<evidence type="ECO:0000256" key="5">
    <source>
        <dbReference type="RuleBase" id="RU361277"/>
    </source>
</evidence>
<dbReference type="SMART" id="SM00829">
    <property type="entry name" value="PKS_ER"/>
    <property type="match status" value="1"/>
</dbReference>
<keyword evidence="4" id="KW-0560">Oxidoreductase</keyword>
<reference evidence="7" key="2">
    <citation type="submission" date="2023-01" db="EMBL/GenBank/DDBJ databases">
        <authorList>
            <person name="Sun Q."/>
            <person name="Evtushenko L."/>
        </authorList>
    </citation>
    <scope>NUCLEOTIDE SEQUENCE</scope>
    <source>
        <strain evidence="7">VKM Ac-1069</strain>
    </source>
</reference>
<dbReference type="PROSITE" id="PS00059">
    <property type="entry name" value="ADH_ZINC"/>
    <property type="match status" value="1"/>
</dbReference>
<organism evidence="7 8">
    <name type="scientific">Pseudonocardia halophobica</name>
    <dbReference type="NCBI Taxonomy" id="29401"/>
    <lineage>
        <taxon>Bacteria</taxon>
        <taxon>Bacillati</taxon>
        <taxon>Actinomycetota</taxon>
        <taxon>Actinomycetes</taxon>
        <taxon>Pseudonocardiales</taxon>
        <taxon>Pseudonocardiaceae</taxon>
        <taxon>Pseudonocardia</taxon>
    </lineage>
</organism>
<dbReference type="Pfam" id="PF00107">
    <property type="entry name" value="ADH_zinc_N"/>
    <property type="match status" value="1"/>
</dbReference>
<dbReference type="Gene3D" id="3.40.50.720">
    <property type="entry name" value="NAD(P)-binding Rossmann-like Domain"/>
    <property type="match status" value="1"/>
</dbReference>
<dbReference type="GO" id="GO:0016491">
    <property type="term" value="F:oxidoreductase activity"/>
    <property type="evidence" value="ECO:0007669"/>
    <property type="project" value="UniProtKB-KW"/>
</dbReference>
<dbReference type="GO" id="GO:0008270">
    <property type="term" value="F:zinc ion binding"/>
    <property type="evidence" value="ECO:0007669"/>
    <property type="project" value="InterPro"/>
</dbReference>
<evidence type="ECO:0000256" key="2">
    <source>
        <dbReference type="ARBA" id="ARBA00022723"/>
    </source>
</evidence>
<dbReference type="AlphaFoldDB" id="A0A9W6L0K9"/>
<evidence type="ECO:0000256" key="3">
    <source>
        <dbReference type="ARBA" id="ARBA00022833"/>
    </source>
</evidence>